<keyword evidence="3" id="KW-1185">Reference proteome</keyword>
<evidence type="ECO:0000313" key="2">
    <source>
        <dbReference type="EMBL" id="CAK0818066.1"/>
    </source>
</evidence>
<protein>
    <submittedName>
        <fullName evidence="2">Uncharacterized protein</fullName>
    </submittedName>
</protein>
<proteinExistence type="predicted"/>
<sequence length="958" mass="105823">MEDAIPECTAFLGQLDEQVHDGDDMMETGGVPLRETTEQKHVMVVAGHHLLVRSGQKEAWNMIKGASPLLVIIKPPEDIYNKKLKEKIGRDVATSMSDMATQQAINGRCFYYEQEESSREWDDQLTQKLRRLPEVLSGKANARGRACLTNLSGQASEYGKMLSQEFVQGSLQNKLGGVPIPLQELTGALARAIVKAKMNELAIVETKMDEDNSSLQRASCCTAPVSNNKDERGTDPHAKQQVQKIHENMGHCSNENLVMGLKCGKARQVSTEFNDVIGMDIFFVLGPENTTNVPMLNIACHGAGIIVIDGEKGSSTGEFPDAAEGDGTEVKVASATSPWQAGKTERAGGTWKETFYRTRQKFNTKNWDDFCELVDSVNVAIAMNGGTELARSIDMRKAAMAAYIEAECSENTVWRSYQGGLLKCSPEQLRHAIEGETSVREQIDHTMKEEVSTENRGRRKYEDLAKQPSPAEEDQDDVPQTAPPESAGDDQPAASLEPPTVEIEHSSDAKTKEVTEKSLVNTYKYQPYISAKRREWGNIQKAGAVRQKPLLCMSGDDWRMAKARWTVQGHTDPDLSELETYSPVVGKDSVFLILQILCTHKWTLQLADITSAFTAGDPLDRDEEGLRGVMGLAVDDIVGGGDQKFDEACKKLRQKFPFGAWRLKKGEYTGKEFDQSDDNTEITITQRQSSVNIQLIDIATERRKTPQSPATPAELHQARSLRGSISFLARESRPDLSGPVSLVQEKMPNLTVGDLLEANRIGRMAKEFCDVTLMVRHIPFHELAFAAFNDAAWANARDGASQAGCIVFATQRKILKGEAATISIQSWKSHKLKRKCAHRIGAETLAISEGMAMAELIRTMLLEIVDSGFDLMRPYLLAGRFPVISVTGSRGGYDHATYPEAGLAEDKRAAIDVAIVRSAMQRPQVHLRWIEGTSQLTDPLTKRKGESALLRHALELGE</sequence>
<feature type="region of interest" description="Disordered" evidence="1">
    <location>
        <begin position="435"/>
        <end position="514"/>
    </location>
</feature>
<dbReference type="Proteomes" id="UP001189429">
    <property type="component" value="Unassembled WGS sequence"/>
</dbReference>
<accession>A0ABN9RHJ7</accession>
<feature type="compositionally biased region" description="Basic and acidic residues" evidence="1">
    <location>
        <begin position="435"/>
        <end position="465"/>
    </location>
</feature>
<dbReference type="EMBL" id="CAUYUJ010006635">
    <property type="protein sequence ID" value="CAK0818066.1"/>
    <property type="molecule type" value="Genomic_DNA"/>
</dbReference>
<feature type="compositionally biased region" description="Basic and acidic residues" evidence="1">
    <location>
        <begin position="502"/>
        <end position="514"/>
    </location>
</feature>
<gene>
    <name evidence="2" type="ORF">PCOR1329_LOCUS20441</name>
</gene>
<comment type="caution">
    <text evidence="2">The sequence shown here is derived from an EMBL/GenBank/DDBJ whole genome shotgun (WGS) entry which is preliminary data.</text>
</comment>
<reference evidence="2" key="1">
    <citation type="submission" date="2023-10" db="EMBL/GenBank/DDBJ databases">
        <authorList>
            <person name="Chen Y."/>
            <person name="Shah S."/>
            <person name="Dougan E. K."/>
            <person name="Thang M."/>
            <person name="Chan C."/>
        </authorList>
    </citation>
    <scope>NUCLEOTIDE SEQUENCE [LARGE SCALE GENOMIC DNA]</scope>
</reference>
<evidence type="ECO:0000256" key="1">
    <source>
        <dbReference type="SAM" id="MobiDB-lite"/>
    </source>
</evidence>
<organism evidence="2 3">
    <name type="scientific">Prorocentrum cordatum</name>
    <dbReference type="NCBI Taxonomy" id="2364126"/>
    <lineage>
        <taxon>Eukaryota</taxon>
        <taxon>Sar</taxon>
        <taxon>Alveolata</taxon>
        <taxon>Dinophyceae</taxon>
        <taxon>Prorocentrales</taxon>
        <taxon>Prorocentraceae</taxon>
        <taxon>Prorocentrum</taxon>
    </lineage>
</organism>
<evidence type="ECO:0000313" key="3">
    <source>
        <dbReference type="Proteomes" id="UP001189429"/>
    </source>
</evidence>
<name>A0ABN9RHJ7_9DINO</name>